<sequence length="672" mass="74251">MQTARSLTCTSDSLSFTPAAGLPRHPWLLWILSSEFQDEMPRRWFSDRLHDAWGRMAGRRGRQRDQRSQSPQHYAEIVASPDQSLDRANHLHLRRGTSLPDLLARAALVRIPPPLPLDRQSLWDTPAPALSPVQSQSSNAIGLGTFLGELEREASREDQHFIPTAIITARNTASNGRGTEDQPWMLPGQDFFPESQPLVPSHLRTGLFLSSQPKHRTLEPCDCCSPKFLDGDWRALTLDPLTHGFTRHESLASSSEPRGRDHPESQDKAFAIPINVITTHSDVFALLLEVLVSPNGLIGQEDELNLPLLLATLSYALDQGMTREAKKLKRTFDRYIPFRMFHHNPHSNSPRLEFEYYEFRSEEVYRAWLVVSQDSRLHGYLSPSEAITLYVYLVPNWCWSGCIHDYDEQFIEDTNTAWAAIKGDPGSRFEQVFQSFFNRTRLGLHSWTGSDTLSGGDQISVTKTKSHKEAVQAPGNQPQVQPDGALTLYGVPFQGTRKARHRNRPSVCGGDLEETLRGFQGGPRRALDALSTGAPGGSDHNPTPGTQGVPFTGALGDMHENPRRVLDALFTGAGGGSNNSGTPTGALEEVQGSRHQSVLDALFTGGAGEIVDGLVEDGGLTDVPEGSGYDQMRGDQDIPCIVPPVAVSDMAGSSERDIRRIRRETAVLPRVD</sequence>
<dbReference type="EMBL" id="JAAOAV010000004">
    <property type="protein sequence ID" value="KAF5613222.1"/>
    <property type="molecule type" value="Genomic_DNA"/>
</dbReference>
<reference evidence="2 3" key="1">
    <citation type="submission" date="2020-05" db="EMBL/GenBank/DDBJ databases">
        <title>Identification and distribution of gene clusters putatively required for synthesis of sphingolipid metabolism inhibitors in phylogenetically diverse species of the filamentous fungus Fusarium.</title>
        <authorList>
            <person name="Kim H.-S."/>
            <person name="Busman M."/>
            <person name="Brown D.W."/>
            <person name="Divon H."/>
            <person name="Uhlig S."/>
            <person name="Proctor R.H."/>
        </authorList>
    </citation>
    <scope>NUCLEOTIDE SEQUENCE [LARGE SCALE GENOMIC DNA]</scope>
    <source>
        <strain evidence="2 3">NRRL 66333</strain>
    </source>
</reference>
<proteinExistence type="predicted"/>
<evidence type="ECO:0000256" key="1">
    <source>
        <dbReference type="SAM" id="MobiDB-lite"/>
    </source>
</evidence>
<comment type="caution">
    <text evidence="2">The sequence shown here is derived from an EMBL/GenBank/DDBJ whole genome shotgun (WGS) entry which is preliminary data.</text>
</comment>
<accession>A0A8H5QEV5</accession>
<keyword evidence="3" id="KW-1185">Reference proteome</keyword>
<dbReference type="RefSeq" id="XP_036543538.1">
    <property type="nucleotide sequence ID" value="XM_036688042.1"/>
</dbReference>
<gene>
    <name evidence="2" type="ORF">FSUBG_952</name>
</gene>
<dbReference type="Proteomes" id="UP000547976">
    <property type="component" value="Unassembled WGS sequence"/>
</dbReference>
<evidence type="ECO:0000313" key="3">
    <source>
        <dbReference type="Proteomes" id="UP000547976"/>
    </source>
</evidence>
<dbReference type="OrthoDB" id="5082783at2759"/>
<feature type="region of interest" description="Disordered" evidence="1">
    <location>
        <begin position="516"/>
        <end position="558"/>
    </location>
</feature>
<protein>
    <submittedName>
        <fullName evidence="2">Uncharacterized protein</fullName>
    </submittedName>
</protein>
<dbReference type="GeneID" id="59322760"/>
<organism evidence="2 3">
    <name type="scientific">Gibberella subglutinans</name>
    <name type="common">Fusarium subglutinans</name>
    <dbReference type="NCBI Taxonomy" id="42677"/>
    <lineage>
        <taxon>Eukaryota</taxon>
        <taxon>Fungi</taxon>
        <taxon>Dikarya</taxon>
        <taxon>Ascomycota</taxon>
        <taxon>Pezizomycotina</taxon>
        <taxon>Sordariomycetes</taxon>
        <taxon>Hypocreomycetidae</taxon>
        <taxon>Hypocreales</taxon>
        <taxon>Nectriaceae</taxon>
        <taxon>Fusarium</taxon>
        <taxon>Fusarium fujikuroi species complex</taxon>
    </lineage>
</organism>
<evidence type="ECO:0000313" key="2">
    <source>
        <dbReference type="EMBL" id="KAF5613222.1"/>
    </source>
</evidence>
<dbReference type="AlphaFoldDB" id="A0A8H5QEV5"/>
<name>A0A8H5QEV5_GIBSU</name>